<name>A0A8B2U3E9_9PAST</name>
<proteinExistence type="predicted"/>
<reference evidence="6 7" key="1">
    <citation type="submission" date="2018-05" db="EMBL/GenBank/DDBJ databases">
        <title>Draft Genome Sequences for a Diverse set of 7 Haemophilus Species.</title>
        <authorList>
            <person name="Nichols M."/>
            <person name="Topaz N."/>
            <person name="Wang X."/>
            <person name="Wang X."/>
            <person name="Boxrud D."/>
        </authorList>
    </citation>
    <scope>NUCLEOTIDE SEQUENCE [LARGE SCALE GENOMIC DNA]</scope>
    <source>
        <strain evidence="6 7">C2001002503</strain>
    </source>
</reference>
<dbReference type="InterPro" id="IPR007730">
    <property type="entry name" value="SPOR-like_dom"/>
</dbReference>
<dbReference type="InterPro" id="IPR036680">
    <property type="entry name" value="SPOR-like_sf"/>
</dbReference>
<feature type="compositionally biased region" description="Low complexity" evidence="3">
    <location>
        <begin position="142"/>
        <end position="164"/>
    </location>
</feature>
<dbReference type="SUPFAM" id="SSF110997">
    <property type="entry name" value="Sporulation related repeat"/>
    <property type="match status" value="1"/>
</dbReference>
<evidence type="ECO:0000256" key="1">
    <source>
        <dbReference type="NCBIfam" id="TIGR02223"/>
    </source>
</evidence>
<keyword evidence="4" id="KW-0812">Transmembrane</keyword>
<keyword evidence="6" id="KW-0131">Cell cycle</keyword>
<dbReference type="NCBIfam" id="TIGR02223">
    <property type="entry name" value="ftsN"/>
    <property type="match status" value="1"/>
</dbReference>
<dbReference type="Pfam" id="PF05036">
    <property type="entry name" value="SPOR"/>
    <property type="match status" value="1"/>
</dbReference>
<gene>
    <name evidence="6" type="primary">ftsN</name>
    <name evidence="6" type="ORF">DPV83_05235</name>
</gene>
<feature type="transmembrane region" description="Helical" evidence="4">
    <location>
        <begin position="24"/>
        <end position="44"/>
    </location>
</feature>
<feature type="coiled-coil region" evidence="2">
    <location>
        <begin position="99"/>
        <end position="140"/>
    </location>
</feature>
<accession>A0A8B2U3E9</accession>
<dbReference type="GO" id="GO:0042834">
    <property type="term" value="F:peptidoglycan binding"/>
    <property type="evidence" value="ECO:0007669"/>
    <property type="project" value="InterPro"/>
</dbReference>
<sequence>MAQRDYAARSGAKKKKKQRKSNKSVLFILAIMIVAAFAFGLYLLKEKAPENAVQPQETVEKTQPKSVLPNRPEEVWSYIKALETRTVPIDDNPKSLDKNMRLTEEQRKILAAMEEEQKQAELAKTKAVEAQQTAQAATQQPVQAATTQATQQPQAQSKPQPQVVEAKKATTPKEDKKAEQTVKAEPQKKTETAQQTATSSSSERKYGLQCGAFKNKAQAEGLQARLSLLGLPARVKESADWNRVVVGPAGDRNAAVKMQEKAKSVINCVVIAM</sequence>
<dbReference type="EMBL" id="QEPM01000003">
    <property type="protein sequence ID" value="RDE71101.1"/>
    <property type="molecule type" value="Genomic_DNA"/>
</dbReference>
<dbReference type="PANTHER" id="PTHR38687:SF2">
    <property type="entry name" value="CELL DIVISION PROTEIN FTSN"/>
    <property type="match status" value="1"/>
</dbReference>
<dbReference type="InterPro" id="IPR011930">
    <property type="entry name" value="FtsN"/>
</dbReference>
<protein>
    <recommendedName>
        <fullName evidence="1">Cell division protein FtsN</fullName>
    </recommendedName>
</protein>
<feature type="domain" description="SPOR" evidence="5">
    <location>
        <begin position="200"/>
        <end position="273"/>
    </location>
</feature>
<evidence type="ECO:0000313" key="7">
    <source>
        <dbReference type="Proteomes" id="UP000253998"/>
    </source>
</evidence>
<dbReference type="RefSeq" id="WP_111295641.1">
    <property type="nucleotide sequence ID" value="NZ_QEPM01000003.1"/>
</dbReference>
<evidence type="ECO:0000256" key="3">
    <source>
        <dbReference type="SAM" id="MobiDB-lite"/>
    </source>
</evidence>
<feature type="region of interest" description="Disordered" evidence="3">
    <location>
        <begin position="142"/>
        <end position="204"/>
    </location>
</feature>
<keyword evidence="6" id="KW-0132">Cell division</keyword>
<keyword evidence="2" id="KW-0175">Coiled coil</keyword>
<feature type="compositionally biased region" description="Low complexity" evidence="3">
    <location>
        <begin position="192"/>
        <end position="201"/>
    </location>
</feature>
<keyword evidence="4" id="KW-0472">Membrane</keyword>
<comment type="caution">
    <text evidence="6">The sequence shown here is derived from an EMBL/GenBank/DDBJ whole genome shotgun (WGS) entry which is preliminary data.</text>
</comment>
<evidence type="ECO:0000256" key="4">
    <source>
        <dbReference type="SAM" id="Phobius"/>
    </source>
</evidence>
<feature type="compositionally biased region" description="Basic and acidic residues" evidence="3">
    <location>
        <begin position="165"/>
        <end position="191"/>
    </location>
</feature>
<dbReference type="GO" id="GO:0051301">
    <property type="term" value="P:cell division"/>
    <property type="evidence" value="ECO:0007669"/>
    <property type="project" value="UniProtKB-KW"/>
</dbReference>
<dbReference type="AlphaFoldDB" id="A0A8B2U3E9"/>
<keyword evidence="4" id="KW-1133">Transmembrane helix</keyword>
<dbReference type="PANTHER" id="PTHR38687">
    <property type="entry name" value="CELL DIVISION PROTEIN DEDD-RELATED"/>
    <property type="match status" value="1"/>
</dbReference>
<evidence type="ECO:0000256" key="2">
    <source>
        <dbReference type="SAM" id="Coils"/>
    </source>
</evidence>
<evidence type="ECO:0000313" key="6">
    <source>
        <dbReference type="EMBL" id="RDE71101.1"/>
    </source>
</evidence>
<dbReference type="Proteomes" id="UP000253998">
    <property type="component" value="Unassembled WGS sequence"/>
</dbReference>
<dbReference type="InterPro" id="IPR052521">
    <property type="entry name" value="Cell_div_SPOR-domain"/>
</dbReference>
<dbReference type="Gene3D" id="3.30.70.1070">
    <property type="entry name" value="Sporulation related repeat"/>
    <property type="match status" value="1"/>
</dbReference>
<organism evidence="6 7">
    <name type="scientific">Aggregatibacter segnis</name>
    <dbReference type="NCBI Taxonomy" id="739"/>
    <lineage>
        <taxon>Bacteria</taxon>
        <taxon>Pseudomonadati</taxon>
        <taxon>Pseudomonadota</taxon>
        <taxon>Gammaproteobacteria</taxon>
        <taxon>Pasteurellales</taxon>
        <taxon>Pasteurellaceae</taxon>
        <taxon>Aggregatibacter</taxon>
    </lineage>
</organism>
<evidence type="ECO:0000259" key="5">
    <source>
        <dbReference type="PROSITE" id="PS51724"/>
    </source>
</evidence>
<dbReference type="PROSITE" id="PS51724">
    <property type="entry name" value="SPOR"/>
    <property type="match status" value="1"/>
</dbReference>